<dbReference type="AlphaFoldDB" id="D6Y0G3"/>
<dbReference type="GO" id="GO:0015074">
    <property type="term" value="P:DNA integration"/>
    <property type="evidence" value="ECO:0007669"/>
    <property type="project" value="InterPro"/>
</dbReference>
<dbReference type="PROSITE" id="PS50994">
    <property type="entry name" value="INTEGRASE"/>
    <property type="match status" value="1"/>
</dbReference>
<dbReference type="KEGG" id="bse:Bsel_1035"/>
<protein>
    <submittedName>
        <fullName evidence="2">Integrase catalytic region</fullName>
    </submittedName>
</protein>
<organism evidence="2 3">
    <name type="scientific">Bacillus selenitireducens (strain ATCC 700615 / DSM 15326 / MLS10)</name>
    <dbReference type="NCBI Taxonomy" id="439292"/>
    <lineage>
        <taxon>Bacteria</taxon>
        <taxon>Bacillati</taxon>
        <taxon>Bacillota</taxon>
        <taxon>Bacilli</taxon>
        <taxon>Bacillales</taxon>
        <taxon>Bacillaceae</taxon>
        <taxon>Salisediminibacterium</taxon>
    </lineage>
</organism>
<proteinExistence type="predicted"/>
<dbReference type="InterPro" id="IPR012337">
    <property type="entry name" value="RNaseH-like_sf"/>
</dbReference>
<evidence type="ECO:0000313" key="3">
    <source>
        <dbReference type="Proteomes" id="UP000000271"/>
    </source>
</evidence>
<evidence type="ECO:0000313" key="2">
    <source>
        <dbReference type="EMBL" id="ADH98554.1"/>
    </source>
</evidence>
<dbReference type="PANTHER" id="PTHR46889">
    <property type="entry name" value="TRANSPOSASE INSF FOR INSERTION SEQUENCE IS3B-RELATED"/>
    <property type="match status" value="1"/>
</dbReference>
<dbReference type="EMBL" id="CP001791">
    <property type="protein sequence ID" value="ADH98554.1"/>
    <property type="molecule type" value="Genomic_DNA"/>
</dbReference>
<reference evidence="2" key="1">
    <citation type="submission" date="2009-10" db="EMBL/GenBank/DDBJ databases">
        <title>Complete sequence of Bacillus selenitireducens MLS10.</title>
        <authorList>
            <consortium name="US DOE Joint Genome Institute"/>
            <person name="Lucas S."/>
            <person name="Copeland A."/>
            <person name="Lapidus A."/>
            <person name="Glavina del Rio T."/>
            <person name="Dalin E."/>
            <person name="Tice H."/>
            <person name="Bruce D."/>
            <person name="Goodwin L."/>
            <person name="Pitluck S."/>
            <person name="Sims D."/>
            <person name="Brettin T."/>
            <person name="Detter J.C."/>
            <person name="Han C."/>
            <person name="Larimer F."/>
            <person name="Land M."/>
            <person name="Hauser L."/>
            <person name="Kyrpides N."/>
            <person name="Ovchinnikova G."/>
            <person name="Stolz J."/>
        </authorList>
    </citation>
    <scope>NUCLEOTIDE SEQUENCE [LARGE SCALE GENOMIC DNA]</scope>
    <source>
        <strain evidence="2">MLS10</strain>
    </source>
</reference>
<dbReference type="PANTHER" id="PTHR46889:SF4">
    <property type="entry name" value="TRANSPOSASE INSO FOR INSERTION SEQUENCE ELEMENT IS911B-RELATED"/>
    <property type="match status" value="1"/>
</dbReference>
<dbReference type="HOGENOM" id="CLU_064679_0_1_9"/>
<name>D6Y0G3_BACIE</name>
<dbReference type="Gene3D" id="3.30.420.10">
    <property type="entry name" value="Ribonuclease H-like superfamily/Ribonuclease H"/>
    <property type="match status" value="1"/>
</dbReference>
<dbReference type="InterPro" id="IPR050900">
    <property type="entry name" value="Transposase_IS3/IS150/IS904"/>
</dbReference>
<accession>D6Y0G3</accession>
<feature type="domain" description="Integrase catalytic" evidence="1">
    <location>
        <begin position="179"/>
        <end position="342"/>
    </location>
</feature>
<dbReference type="SUPFAM" id="SSF53098">
    <property type="entry name" value="Ribonuclease H-like"/>
    <property type="match status" value="1"/>
</dbReference>
<dbReference type="GO" id="GO:0003676">
    <property type="term" value="F:nucleic acid binding"/>
    <property type="evidence" value="ECO:0007669"/>
    <property type="project" value="InterPro"/>
</dbReference>
<dbReference type="eggNOG" id="COG2801">
    <property type="taxonomic scope" value="Bacteria"/>
</dbReference>
<dbReference type="InterPro" id="IPR001584">
    <property type="entry name" value="Integrase_cat-core"/>
</dbReference>
<gene>
    <name evidence="2" type="ordered locus">Bsel_1035</name>
</gene>
<dbReference type="Pfam" id="PF13683">
    <property type="entry name" value="rve_3"/>
    <property type="match status" value="1"/>
</dbReference>
<sequence length="367" mass="43085">MTITRSFFLTLFKLSIKLVSEMMKSNKNEVNQQLILENISLRAQLAHALDQLEKSKSVKRNVTPEFKLISVFLMTLDERLNSVMTLFRPETVIRWQRELFAKHHAKRSVKKGRPCINQDTINLILKIHNDNPLWSPEKIHEQFKRLNIRPTPSPNTIAKYLPKNRKPPSEWQRQSYMTFLKNHSKDIWAADFFSVPTLTFHTLYVLVIIHHHSRQIKHIAVTTNPTAEWTVQQFRNATPYGEIPVYLIHDNDSIFRSKLFQRFLTSSGIKSKRTAIKSPWQNPYAERVIGTIKREVTDFIIPFHANHLDRLLQEYVHEYYNTHRTHQGINGQTPIPSPEYPMTDAEQTILKKKPVLNGLYYTYSKSS</sequence>
<dbReference type="Proteomes" id="UP000000271">
    <property type="component" value="Chromosome"/>
</dbReference>
<keyword evidence="3" id="KW-1185">Reference proteome</keyword>
<evidence type="ECO:0000259" key="1">
    <source>
        <dbReference type="PROSITE" id="PS50994"/>
    </source>
</evidence>
<dbReference type="InterPro" id="IPR036397">
    <property type="entry name" value="RNaseH_sf"/>
</dbReference>